<sequence length="70" mass="7505">MYMSSAMPGIDRAIYSKRIGLEGGMLLTVDESALLVDEWNKQANIAGEEGLGDMVAAPRRGAVVLEPLII</sequence>
<dbReference type="AlphaFoldDB" id="A0A8J2XSV6"/>
<dbReference type="EMBL" id="BMJC01000002">
    <property type="protein sequence ID" value="GGA93846.1"/>
    <property type="molecule type" value="Genomic_DNA"/>
</dbReference>
<dbReference type="Proteomes" id="UP000607559">
    <property type="component" value="Unassembled WGS sequence"/>
</dbReference>
<accession>A0A8J2XSV6</accession>
<evidence type="ECO:0000313" key="1">
    <source>
        <dbReference type="EMBL" id="GGA93846.1"/>
    </source>
</evidence>
<name>A0A8J2XSV6_9BACT</name>
<organism evidence="1 2">
    <name type="scientific">Puia dinghuensis</name>
    <dbReference type="NCBI Taxonomy" id="1792502"/>
    <lineage>
        <taxon>Bacteria</taxon>
        <taxon>Pseudomonadati</taxon>
        <taxon>Bacteroidota</taxon>
        <taxon>Chitinophagia</taxon>
        <taxon>Chitinophagales</taxon>
        <taxon>Chitinophagaceae</taxon>
        <taxon>Puia</taxon>
    </lineage>
</organism>
<gene>
    <name evidence="1" type="ORF">GCM10011511_16420</name>
</gene>
<keyword evidence="2" id="KW-1185">Reference proteome</keyword>
<reference evidence="1" key="2">
    <citation type="submission" date="2020-09" db="EMBL/GenBank/DDBJ databases">
        <authorList>
            <person name="Sun Q."/>
            <person name="Zhou Y."/>
        </authorList>
    </citation>
    <scope>NUCLEOTIDE SEQUENCE</scope>
    <source>
        <strain evidence="1">CGMCC 1.15448</strain>
    </source>
</reference>
<evidence type="ECO:0000313" key="2">
    <source>
        <dbReference type="Proteomes" id="UP000607559"/>
    </source>
</evidence>
<reference evidence="1" key="1">
    <citation type="journal article" date="2014" name="Int. J. Syst. Evol. Microbiol.">
        <title>Complete genome sequence of Corynebacterium casei LMG S-19264T (=DSM 44701T), isolated from a smear-ripened cheese.</title>
        <authorList>
            <consortium name="US DOE Joint Genome Institute (JGI-PGF)"/>
            <person name="Walter F."/>
            <person name="Albersmeier A."/>
            <person name="Kalinowski J."/>
            <person name="Ruckert C."/>
        </authorList>
    </citation>
    <scope>NUCLEOTIDE SEQUENCE</scope>
    <source>
        <strain evidence="1">CGMCC 1.15448</strain>
    </source>
</reference>
<protein>
    <submittedName>
        <fullName evidence="1">Uncharacterized protein</fullName>
    </submittedName>
</protein>
<proteinExistence type="predicted"/>
<comment type="caution">
    <text evidence="1">The sequence shown here is derived from an EMBL/GenBank/DDBJ whole genome shotgun (WGS) entry which is preliminary data.</text>
</comment>